<evidence type="ECO:0000256" key="3">
    <source>
        <dbReference type="ARBA" id="ARBA00022989"/>
    </source>
</evidence>
<dbReference type="AlphaFoldDB" id="A0A136ILS3"/>
<feature type="transmembrane region" description="Helical" evidence="5">
    <location>
        <begin position="257"/>
        <end position="276"/>
    </location>
</feature>
<dbReference type="InterPro" id="IPR036259">
    <property type="entry name" value="MFS_trans_sf"/>
</dbReference>
<dbReference type="Gene3D" id="1.20.1250.20">
    <property type="entry name" value="MFS general substrate transporter like domains"/>
    <property type="match status" value="1"/>
</dbReference>
<evidence type="ECO:0000259" key="6">
    <source>
        <dbReference type="PROSITE" id="PS50850"/>
    </source>
</evidence>
<feature type="transmembrane region" description="Helical" evidence="5">
    <location>
        <begin position="132"/>
        <end position="152"/>
    </location>
</feature>
<evidence type="ECO:0000313" key="7">
    <source>
        <dbReference type="EMBL" id="KXJ85804.1"/>
    </source>
</evidence>
<proteinExistence type="predicted"/>
<accession>A0A136ILS3</accession>
<name>A0A136ILS3_9PEZI</name>
<feature type="transmembrane region" description="Helical" evidence="5">
    <location>
        <begin position="190"/>
        <end position="207"/>
    </location>
</feature>
<dbReference type="SUPFAM" id="SSF103473">
    <property type="entry name" value="MFS general substrate transporter"/>
    <property type="match status" value="1"/>
</dbReference>
<feature type="transmembrane region" description="Helical" evidence="5">
    <location>
        <begin position="504"/>
        <end position="530"/>
    </location>
</feature>
<dbReference type="PANTHER" id="PTHR23501:SF199">
    <property type="entry name" value="MFS EFFLUX TRANSPORTER INPD-RELATED"/>
    <property type="match status" value="1"/>
</dbReference>
<sequence>MAQITNAPVAAVERQPDMGSTDQDQSGQDTTEDLQKWRIYLTTLALGLMGLLAAFDASMLGPALPAITSEFQALDHIGWYTSAYLLAQMPFQLVFSRLAAFYEAKLFNIVALAVFEVGSVICALAPNSSVFILGRAVSGLGAAGMVAGGFVVIGNIPIRERPRLLAIFFALQSIASTAGPTLSGALTDSYLTWPVGAVALGTFYCVVPKAPSSKARLPLSEKLRSCYPLDTSLLIACLVLLFLAFQWAGSSRSYSHPRVWGCLLGSGLLAVGFAVLQVRNKGNGLVPLRLITHRSIAGSCLISLCNGASNITHITILPTYLQTVHGLSATISGLYQLPITGSNISAMAIASTVVSKTGKLLPFLYAGPPIYLVGAVLLQRLQPDSPLSWILGSAVPVGAGFGSTVQGCLLTVQNACSTPETREDMPVAAVMEVFAQQLGRSVAISIAQSVFVQKLYTGLEALAASSSPSGEQNVLLGLAGQGLEQMVRTMDTFEPGMRTAVRGALSLAVTTAFILPVAAMAIASVATLLVERKNIDVSKKPLFVVEASPEGAGGNLISSTVQDASPGDAEKRA</sequence>
<dbReference type="OrthoDB" id="10021397at2759"/>
<feature type="transmembrane region" description="Helical" evidence="5">
    <location>
        <begin position="77"/>
        <end position="95"/>
    </location>
</feature>
<dbReference type="Proteomes" id="UP000070501">
    <property type="component" value="Unassembled WGS sequence"/>
</dbReference>
<dbReference type="GO" id="GO:0022857">
    <property type="term" value="F:transmembrane transporter activity"/>
    <property type="evidence" value="ECO:0007669"/>
    <property type="project" value="InterPro"/>
</dbReference>
<gene>
    <name evidence="7" type="ORF">Micbo1qcDRAFT_153759</name>
</gene>
<feature type="transmembrane region" description="Helical" evidence="5">
    <location>
        <begin position="164"/>
        <end position="184"/>
    </location>
</feature>
<dbReference type="STRING" id="196109.A0A136ILS3"/>
<evidence type="ECO:0000313" key="8">
    <source>
        <dbReference type="Proteomes" id="UP000070501"/>
    </source>
</evidence>
<dbReference type="InterPro" id="IPR020846">
    <property type="entry name" value="MFS_dom"/>
</dbReference>
<protein>
    <submittedName>
        <fullName evidence="7">Major facilitator superfamily domain-containing protein</fullName>
    </submittedName>
</protein>
<keyword evidence="4 5" id="KW-0472">Membrane</keyword>
<reference evidence="8" key="1">
    <citation type="submission" date="2016-02" db="EMBL/GenBank/DDBJ databases">
        <title>Draft genome sequence of Microdochium bolleyi, a fungal endophyte of beachgrass.</title>
        <authorList>
            <consortium name="DOE Joint Genome Institute"/>
            <person name="David A.S."/>
            <person name="May G."/>
            <person name="Haridas S."/>
            <person name="Lim J."/>
            <person name="Wang M."/>
            <person name="Labutti K."/>
            <person name="Lipzen A."/>
            <person name="Barry K."/>
            <person name="Grigoriev I.V."/>
        </authorList>
    </citation>
    <scope>NUCLEOTIDE SEQUENCE [LARGE SCALE GENOMIC DNA]</scope>
    <source>
        <strain evidence="8">J235TASD1</strain>
    </source>
</reference>
<evidence type="ECO:0000256" key="1">
    <source>
        <dbReference type="ARBA" id="ARBA00004141"/>
    </source>
</evidence>
<keyword evidence="2 5" id="KW-0812">Transmembrane</keyword>
<feature type="transmembrane region" description="Helical" evidence="5">
    <location>
        <begin position="39"/>
        <end position="57"/>
    </location>
</feature>
<organism evidence="7 8">
    <name type="scientific">Microdochium bolleyi</name>
    <dbReference type="NCBI Taxonomy" id="196109"/>
    <lineage>
        <taxon>Eukaryota</taxon>
        <taxon>Fungi</taxon>
        <taxon>Dikarya</taxon>
        <taxon>Ascomycota</taxon>
        <taxon>Pezizomycotina</taxon>
        <taxon>Sordariomycetes</taxon>
        <taxon>Xylariomycetidae</taxon>
        <taxon>Xylariales</taxon>
        <taxon>Microdochiaceae</taxon>
        <taxon>Microdochium</taxon>
    </lineage>
</organism>
<evidence type="ECO:0000256" key="2">
    <source>
        <dbReference type="ARBA" id="ARBA00022692"/>
    </source>
</evidence>
<feature type="transmembrane region" description="Helical" evidence="5">
    <location>
        <begin position="227"/>
        <end position="245"/>
    </location>
</feature>
<feature type="transmembrane region" description="Helical" evidence="5">
    <location>
        <begin position="107"/>
        <end position="126"/>
    </location>
</feature>
<feature type="transmembrane region" description="Helical" evidence="5">
    <location>
        <begin position="296"/>
        <end position="321"/>
    </location>
</feature>
<keyword evidence="8" id="KW-1185">Reference proteome</keyword>
<dbReference type="PANTHER" id="PTHR23501">
    <property type="entry name" value="MAJOR FACILITATOR SUPERFAMILY"/>
    <property type="match status" value="1"/>
</dbReference>
<dbReference type="InterPro" id="IPR011701">
    <property type="entry name" value="MFS"/>
</dbReference>
<dbReference type="PROSITE" id="PS50850">
    <property type="entry name" value="MFS"/>
    <property type="match status" value="1"/>
</dbReference>
<feature type="transmembrane region" description="Helical" evidence="5">
    <location>
        <begin position="333"/>
        <end position="353"/>
    </location>
</feature>
<dbReference type="Pfam" id="PF07690">
    <property type="entry name" value="MFS_1"/>
    <property type="match status" value="1"/>
</dbReference>
<keyword evidence="3 5" id="KW-1133">Transmembrane helix</keyword>
<comment type="subcellular location">
    <subcellularLocation>
        <location evidence="1">Membrane</location>
        <topology evidence="1">Multi-pass membrane protein</topology>
    </subcellularLocation>
</comment>
<feature type="domain" description="Major facilitator superfamily (MFS) profile" evidence="6">
    <location>
        <begin position="42"/>
        <end position="535"/>
    </location>
</feature>
<evidence type="ECO:0000256" key="5">
    <source>
        <dbReference type="SAM" id="Phobius"/>
    </source>
</evidence>
<feature type="transmembrane region" description="Helical" evidence="5">
    <location>
        <begin position="360"/>
        <end position="378"/>
    </location>
</feature>
<dbReference type="GO" id="GO:0005886">
    <property type="term" value="C:plasma membrane"/>
    <property type="evidence" value="ECO:0007669"/>
    <property type="project" value="TreeGrafter"/>
</dbReference>
<dbReference type="EMBL" id="KQ964274">
    <property type="protein sequence ID" value="KXJ85804.1"/>
    <property type="molecule type" value="Genomic_DNA"/>
</dbReference>
<dbReference type="InParanoid" id="A0A136ILS3"/>
<evidence type="ECO:0000256" key="4">
    <source>
        <dbReference type="ARBA" id="ARBA00023136"/>
    </source>
</evidence>